<evidence type="ECO:0000313" key="1">
    <source>
        <dbReference type="EMBL" id="OPJ84133.1"/>
    </source>
</evidence>
<sequence>MDMDKKCPIVHADTWEHLLKEHLQCILEINGTFNLLVQEPMDTEGWTSSFHLCRFPASGDSNENSGRQLLN</sequence>
<keyword evidence="2" id="KW-1185">Reference proteome</keyword>
<dbReference type="EMBL" id="LSYS01003057">
    <property type="protein sequence ID" value="OPJ84133.1"/>
    <property type="molecule type" value="Genomic_DNA"/>
</dbReference>
<comment type="caution">
    <text evidence="1">The sequence shown here is derived from an EMBL/GenBank/DDBJ whole genome shotgun (WGS) entry which is preliminary data.</text>
</comment>
<reference evidence="1 2" key="1">
    <citation type="submission" date="2016-02" db="EMBL/GenBank/DDBJ databases">
        <title>Band-tailed pigeon sequencing and assembly.</title>
        <authorList>
            <person name="Soares A.E."/>
            <person name="Novak B.J."/>
            <person name="Rice E.S."/>
            <person name="O'Connell B."/>
            <person name="Chang D."/>
            <person name="Weber S."/>
            <person name="Shapiro B."/>
        </authorList>
    </citation>
    <scope>NUCLEOTIDE SEQUENCE [LARGE SCALE GENOMIC DNA]</scope>
    <source>
        <strain evidence="1">BTP2013</strain>
        <tissue evidence="1">Blood</tissue>
    </source>
</reference>
<proteinExistence type="predicted"/>
<protein>
    <submittedName>
        <fullName evidence="1">Uncharacterized protein</fullName>
    </submittedName>
</protein>
<dbReference type="AlphaFoldDB" id="A0A1V4KIE1"/>
<dbReference type="Proteomes" id="UP000190648">
    <property type="component" value="Unassembled WGS sequence"/>
</dbReference>
<accession>A0A1V4KIE1</accession>
<evidence type="ECO:0000313" key="2">
    <source>
        <dbReference type="Proteomes" id="UP000190648"/>
    </source>
</evidence>
<gene>
    <name evidence="1" type="ORF">AV530_015622</name>
</gene>
<organism evidence="1 2">
    <name type="scientific">Patagioenas fasciata monilis</name>
    <dbReference type="NCBI Taxonomy" id="372326"/>
    <lineage>
        <taxon>Eukaryota</taxon>
        <taxon>Metazoa</taxon>
        <taxon>Chordata</taxon>
        <taxon>Craniata</taxon>
        <taxon>Vertebrata</taxon>
        <taxon>Euteleostomi</taxon>
        <taxon>Archelosauria</taxon>
        <taxon>Archosauria</taxon>
        <taxon>Dinosauria</taxon>
        <taxon>Saurischia</taxon>
        <taxon>Theropoda</taxon>
        <taxon>Coelurosauria</taxon>
        <taxon>Aves</taxon>
        <taxon>Neognathae</taxon>
        <taxon>Neoaves</taxon>
        <taxon>Columbimorphae</taxon>
        <taxon>Columbiformes</taxon>
        <taxon>Columbidae</taxon>
        <taxon>Patagioenas</taxon>
    </lineage>
</organism>
<name>A0A1V4KIE1_PATFA</name>